<feature type="transmembrane region" description="Helical" evidence="11">
    <location>
        <begin position="151"/>
        <end position="171"/>
    </location>
</feature>
<dbReference type="Pfam" id="PF01529">
    <property type="entry name" value="DHHC"/>
    <property type="match status" value="1"/>
</dbReference>
<comment type="similarity">
    <text evidence="9">Belongs to the DHHC palmitoyltransferase family. ERF2/ZDHHC9 subfamily.</text>
</comment>
<dbReference type="Proteomes" id="UP001497383">
    <property type="component" value="Chromosome 3"/>
</dbReference>
<evidence type="ECO:0000313" key="15">
    <source>
        <dbReference type="Proteomes" id="UP001497383"/>
    </source>
</evidence>
<dbReference type="EC" id="2.3.1.225" evidence="11"/>
<name>A0ABP0ZME5_9ASCO</name>
<feature type="region of interest" description="Disordered" evidence="12">
    <location>
        <begin position="1"/>
        <end position="39"/>
    </location>
</feature>
<dbReference type="InterPro" id="IPR001594">
    <property type="entry name" value="Palmitoyltrfase_DHHC"/>
</dbReference>
<evidence type="ECO:0000313" key="14">
    <source>
        <dbReference type="EMBL" id="CAK9438527.1"/>
    </source>
</evidence>
<keyword evidence="3 11" id="KW-0812">Transmembrane</keyword>
<evidence type="ECO:0000256" key="4">
    <source>
        <dbReference type="ARBA" id="ARBA00022989"/>
    </source>
</evidence>
<dbReference type="RefSeq" id="XP_066829689.1">
    <property type="nucleotide sequence ID" value="XM_066972785.1"/>
</dbReference>
<evidence type="ECO:0000256" key="1">
    <source>
        <dbReference type="ARBA" id="ARBA00004477"/>
    </source>
</evidence>
<dbReference type="PROSITE" id="PS50216">
    <property type="entry name" value="DHHC"/>
    <property type="match status" value="1"/>
</dbReference>
<evidence type="ECO:0000256" key="9">
    <source>
        <dbReference type="ARBA" id="ARBA00023463"/>
    </source>
</evidence>
<proteinExistence type="inferred from homology"/>
<keyword evidence="8 11" id="KW-0012">Acyltransferase</keyword>
<keyword evidence="15" id="KW-1185">Reference proteome</keyword>
<sequence>MSFQGHLSTDDPTVKEGSSLNQSSLLGPHPVLSHRQQQSVNERDIDDGHDYQDQGQDHGHGHVRLSFLHKFVTNWLIMDPILLSKYEHRPRRFDRNYKVRADKDTSRLIYLFGGRLQTTKAKPISILTGAAMIIPLVFFCIFEASWQWHHISPALVIVWIYLWLITFMNFCKASTSDPGILPRNLHLPKSLTGNRISNPPEEYFNTVTLPSFAKDKHGKTIGVQVKYCQTCHIWRPARTSHCSTCQVCVLDHDHHCVFLNNCVGQRNYMYFLWFLLLACVSCCYLIATSVAHLCYYRRGQVEHVHTMFQSIQQFPMSLFLLVYTIIALIYPMLLLALHIALTAQNITTREYLNYVYKKKTPEFVNAFDTRSIWKNLYINWIGKPTGVGLTSIRDRYHTGDIRFELIEPLSGFQSGGG</sequence>
<keyword evidence="4 11" id="KW-1133">Transmembrane helix</keyword>
<feature type="transmembrane region" description="Helical" evidence="11">
    <location>
        <begin position="124"/>
        <end position="145"/>
    </location>
</feature>
<evidence type="ECO:0000256" key="11">
    <source>
        <dbReference type="RuleBase" id="RU079119"/>
    </source>
</evidence>
<feature type="domain" description="Palmitoyltransferase DHHC" evidence="13">
    <location>
        <begin position="226"/>
        <end position="354"/>
    </location>
</feature>
<comment type="catalytic activity">
    <reaction evidence="10 11">
        <text>L-cysteinyl-[protein] + hexadecanoyl-CoA = S-hexadecanoyl-L-cysteinyl-[protein] + CoA</text>
        <dbReference type="Rhea" id="RHEA:36683"/>
        <dbReference type="Rhea" id="RHEA-COMP:10131"/>
        <dbReference type="Rhea" id="RHEA-COMP:11032"/>
        <dbReference type="ChEBI" id="CHEBI:29950"/>
        <dbReference type="ChEBI" id="CHEBI:57287"/>
        <dbReference type="ChEBI" id="CHEBI:57379"/>
        <dbReference type="ChEBI" id="CHEBI:74151"/>
        <dbReference type="EC" id="2.3.1.225"/>
    </reaction>
</comment>
<feature type="transmembrane region" description="Helical" evidence="11">
    <location>
        <begin position="270"/>
        <end position="298"/>
    </location>
</feature>
<evidence type="ECO:0000256" key="7">
    <source>
        <dbReference type="ARBA" id="ARBA00023288"/>
    </source>
</evidence>
<evidence type="ECO:0000256" key="12">
    <source>
        <dbReference type="SAM" id="MobiDB-lite"/>
    </source>
</evidence>
<dbReference type="InterPro" id="IPR039859">
    <property type="entry name" value="PFA4/ZDH16/20/ERF2-like"/>
</dbReference>
<evidence type="ECO:0000256" key="3">
    <source>
        <dbReference type="ARBA" id="ARBA00022692"/>
    </source>
</evidence>
<keyword evidence="5 11" id="KW-0472">Membrane</keyword>
<keyword evidence="7" id="KW-0449">Lipoprotein</keyword>
<protein>
    <recommendedName>
        <fullName evidence="11">Palmitoyltransferase</fullName>
        <ecNumber evidence="11">2.3.1.225</ecNumber>
    </recommendedName>
</protein>
<feature type="compositionally biased region" description="Polar residues" evidence="12">
    <location>
        <begin position="15"/>
        <end position="25"/>
    </location>
</feature>
<dbReference type="GeneID" id="92207947"/>
<reference evidence="14 15" key="1">
    <citation type="submission" date="2024-03" db="EMBL/GenBank/DDBJ databases">
        <authorList>
            <person name="Brejova B."/>
        </authorList>
    </citation>
    <scope>NUCLEOTIDE SEQUENCE [LARGE SCALE GENOMIC DNA]</scope>
    <source>
        <strain evidence="14 15">CBS 14171</strain>
    </source>
</reference>
<evidence type="ECO:0000256" key="5">
    <source>
        <dbReference type="ARBA" id="ARBA00023136"/>
    </source>
</evidence>
<evidence type="ECO:0000259" key="13">
    <source>
        <dbReference type="Pfam" id="PF01529"/>
    </source>
</evidence>
<dbReference type="PANTHER" id="PTHR22883">
    <property type="entry name" value="ZINC FINGER DHHC DOMAIN CONTAINING PROTEIN"/>
    <property type="match status" value="1"/>
</dbReference>
<gene>
    <name evidence="14" type="ORF">LODBEIA_P27510</name>
</gene>
<evidence type="ECO:0000256" key="2">
    <source>
        <dbReference type="ARBA" id="ARBA00022679"/>
    </source>
</evidence>
<keyword evidence="6" id="KW-0564">Palmitate</keyword>
<comment type="subcellular location">
    <subcellularLocation>
        <location evidence="1">Endoplasmic reticulum membrane</location>
        <topology evidence="1">Multi-pass membrane protein</topology>
    </subcellularLocation>
</comment>
<organism evidence="14 15">
    <name type="scientific">Lodderomyces beijingensis</name>
    <dbReference type="NCBI Taxonomy" id="1775926"/>
    <lineage>
        <taxon>Eukaryota</taxon>
        <taxon>Fungi</taxon>
        <taxon>Dikarya</taxon>
        <taxon>Ascomycota</taxon>
        <taxon>Saccharomycotina</taxon>
        <taxon>Pichiomycetes</taxon>
        <taxon>Debaryomycetaceae</taxon>
        <taxon>Candida/Lodderomyces clade</taxon>
        <taxon>Lodderomyces</taxon>
    </lineage>
</organism>
<dbReference type="PANTHER" id="PTHR22883:SF43">
    <property type="entry name" value="PALMITOYLTRANSFERASE APP"/>
    <property type="match status" value="1"/>
</dbReference>
<evidence type="ECO:0000256" key="6">
    <source>
        <dbReference type="ARBA" id="ARBA00023139"/>
    </source>
</evidence>
<accession>A0ABP0ZME5</accession>
<evidence type="ECO:0000256" key="8">
    <source>
        <dbReference type="ARBA" id="ARBA00023315"/>
    </source>
</evidence>
<comment type="domain">
    <text evidence="11">The DHHC domain is required for palmitoyltransferase activity.</text>
</comment>
<evidence type="ECO:0000256" key="10">
    <source>
        <dbReference type="ARBA" id="ARBA00048048"/>
    </source>
</evidence>
<dbReference type="EMBL" id="OZ022407">
    <property type="protein sequence ID" value="CAK9438527.1"/>
    <property type="molecule type" value="Genomic_DNA"/>
</dbReference>
<feature type="transmembrane region" description="Helical" evidence="11">
    <location>
        <begin position="318"/>
        <end position="341"/>
    </location>
</feature>
<keyword evidence="2 11" id="KW-0808">Transferase</keyword>